<comment type="caution">
    <text evidence="1">The sequence shown here is derived from an EMBL/GenBank/DDBJ whole genome shotgun (WGS) entry which is preliminary data.</text>
</comment>
<protein>
    <recommendedName>
        <fullName evidence="3">Phasin protein</fullName>
    </recommendedName>
</protein>
<dbReference type="RefSeq" id="WP_087646877.1">
    <property type="nucleotide sequence ID" value="NZ_FCON02000061.1"/>
</dbReference>
<accession>A0A158K4J2</accession>
<evidence type="ECO:0000313" key="1">
    <source>
        <dbReference type="EMBL" id="SAL75663.1"/>
    </source>
</evidence>
<dbReference type="EMBL" id="FCON02000061">
    <property type="protein sequence ID" value="SAL75663.1"/>
    <property type="molecule type" value="Genomic_DNA"/>
</dbReference>
<dbReference type="AlphaFoldDB" id="A0A158K4J2"/>
<sequence>MALDLTNVADVFKDSISNAVKTSTSKDLASFTDFARSQFQSLVHQASLVAGMIEANVFTPAEQSFYLDGLGQMVQGFAETIVQTLIVELEKVINAVVEAIYSSINSVAGVALAVPRMAA</sequence>
<organism evidence="1 2">
    <name type="scientific">Caballeronia choica</name>
    <dbReference type="NCBI Taxonomy" id="326476"/>
    <lineage>
        <taxon>Bacteria</taxon>
        <taxon>Pseudomonadati</taxon>
        <taxon>Pseudomonadota</taxon>
        <taxon>Betaproteobacteria</taxon>
        <taxon>Burkholderiales</taxon>
        <taxon>Burkholderiaceae</taxon>
        <taxon>Caballeronia</taxon>
    </lineage>
</organism>
<evidence type="ECO:0000313" key="2">
    <source>
        <dbReference type="Proteomes" id="UP000054770"/>
    </source>
</evidence>
<dbReference type="Proteomes" id="UP000054770">
    <property type="component" value="Unassembled WGS sequence"/>
</dbReference>
<gene>
    <name evidence="1" type="ORF">AWB68_04816</name>
</gene>
<dbReference type="OrthoDB" id="9102346at2"/>
<evidence type="ECO:0008006" key="3">
    <source>
        <dbReference type="Google" id="ProtNLM"/>
    </source>
</evidence>
<reference evidence="1" key="1">
    <citation type="submission" date="2016-01" db="EMBL/GenBank/DDBJ databases">
        <authorList>
            <person name="Peeters C."/>
        </authorList>
    </citation>
    <scope>NUCLEOTIDE SEQUENCE [LARGE SCALE GENOMIC DNA]</scope>
    <source>
        <strain evidence="1">LMG 22940</strain>
    </source>
</reference>
<name>A0A158K4J2_9BURK</name>
<keyword evidence="2" id="KW-1185">Reference proteome</keyword>
<proteinExistence type="predicted"/>